<keyword evidence="2" id="KW-1185">Reference proteome</keyword>
<accession>A0A1C7P333</accession>
<comment type="caution">
    <text evidence="1">The sequence shown here is derived from an EMBL/GenBank/DDBJ whole genome shotgun (WGS) entry which is preliminary data.</text>
</comment>
<dbReference type="PATRIC" id="fig|1612624.7.peg.3532"/>
<dbReference type="AlphaFoldDB" id="A0A1C7P333"/>
<dbReference type="RefSeq" id="WP_068953929.1">
    <property type="nucleotide sequence ID" value="NZ_LGLV01000006.1"/>
</dbReference>
<reference evidence="1 2" key="1">
    <citation type="journal article" date="2016" name="Syst. Appl. Microbiol.">
        <title>Pararhizobium polonicum sp. nov. isolated from tumors on stone fruit rootstocks.</title>
        <authorList>
            <person name="Pulawska J."/>
            <person name="Kuzmanovic N."/>
            <person name="Willems A."/>
            <person name="Pothier J.F."/>
        </authorList>
    </citation>
    <scope>NUCLEOTIDE SEQUENCE [LARGE SCALE GENOMIC DNA]</scope>
    <source>
        <strain evidence="1 2">F5.1</strain>
    </source>
</reference>
<dbReference type="Proteomes" id="UP000093111">
    <property type="component" value="Unassembled WGS sequence"/>
</dbReference>
<gene>
    <name evidence="1" type="ORF">ADU59_09930</name>
</gene>
<name>A0A1C7P333_9HYPH</name>
<proteinExistence type="predicted"/>
<protein>
    <submittedName>
        <fullName evidence="1">Uncharacterized protein</fullName>
    </submittedName>
</protein>
<sequence length="292" mass="31736">MNSVRRGVLAFLGGLILGKPSLGRASSRQPAFAVFRSSYTPRHVLCFLGGEDGLATLLQSARAAIGLFGDDFSIDEESLQNEADDRMERSFNVCWDRVDPDAYQKTDEDAVAGHGAVLYVLGPSMTAETTVTTSAKALMFVQYMLDHGAVAAKGESAGVAHGVRRWRELFEQARSAAASSDVLMLARACRLAFARRPIGDDIKGMDSVGFHLVGLPDALVTFDGKDDRQPSTNAEQLKVAALMDDLADEMTRKGVEAALVARHAALSDDTRYEEDEYKFNPFGVVNIQVRKL</sequence>
<evidence type="ECO:0000313" key="1">
    <source>
        <dbReference type="EMBL" id="OBZ95680.1"/>
    </source>
</evidence>
<dbReference type="OrthoDB" id="8228929at2"/>
<dbReference type="EMBL" id="LGLV01000006">
    <property type="protein sequence ID" value="OBZ95680.1"/>
    <property type="molecule type" value="Genomic_DNA"/>
</dbReference>
<organism evidence="1 2">
    <name type="scientific">Pararhizobium polonicum</name>
    <dbReference type="NCBI Taxonomy" id="1612624"/>
    <lineage>
        <taxon>Bacteria</taxon>
        <taxon>Pseudomonadati</taxon>
        <taxon>Pseudomonadota</taxon>
        <taxon>Alphaproteobacteria</taxon>
        <taxon>Hyphomicrobiales</taxon>
        <taxon>Rhizobiaceae</taxon>
        <taxon>Rhizobium/Agrobacterium group</taxon>
        <taxon>Pararhizobium</taxon>
    </lineage>
</organism>
<evidence type="ECO:0000313" key="2">
    <source>
        <dbReference type="Proteomes" id="UP000093111"/>
    </source>
</evidence>